<dbReference type="Proteomes" id="UP000324832">
    <property type="component" value="Unassembled WGS sequence"/>
</dbReference>
<dbReference type="AlphaFoldDB" id="A0A5E4Q1W9"/>
<organism evidence="1 2">
    <name type="scientific">Leptidea sinapis</name>
    <dbReference type="NCBI Taxonomy" id="189913"/>
    <lineage>
        <taxon>Eukaryota</taxon>
        <taxon>Metazoa</taxon>
        <taxon>Ecdysozoa</taxon>
        <taxon>Arthropoda</taxon>
        <taxon>Hexapoda</taxon>
        <taxon>Insecta</taxon>
        <taxon>Pterygota</taxon>
        <taxon>Neoptera</taxon>
        <taxon>Endopterygota</taxon>
        <taxon>Lepidoptera</taxon>
        <taxon>Glossata</taxon>
        <taxon>Ditrysia</taxon>
        <taxon>Papilionoidea</taxon>
        <taxon>Pieridae</taxon>
        <taxon>Dismorphiinae</taxon>
        <taxon>Leptidea</taxon>
    </lineage>
</organism>
<evidence type="ECO:0000313" key="2">
    <source>
        <dbReference type="Proteomes" id="UP000324832"/>
    </source>
</evidence>
<gene>
    <name evidence="1" type="ORF">LSINAPIS_LOCUS4150</name>
</gene>
<name>A0A5E4Q1W9_9NEOP</name>
<sequence>MNLIKENREDRKRSVDEIMEKMETSLRVGEALTMTNSAKKIRPLEYNLPVIFFRPGVLTATRTTSCVPPRGPSLNLSVTYRAPVLANDAPALRARIVMKTRSAMNLRALWIIKFDSNLIVSVQTR</sequence>
<reference evidence="1 2" key="1">
    <citation type="submission" date="2017-07" db="EMBL/GenBank/DDBJ databases">
        <authorList>
            <person name="Talla V."/>
            <person name="Backstrom N."/>
        </authorList>
    </citation>
    <scope>NUCLEOTIDE SEQUENCE [LARGE SCALE GENOMIC DNA]</scope>
</reference>
<accession>A0A5E4Q1W9</accession>
<proteinExistence type="predicted"/>
<keyword evidence="2" id="KW-1185">Reference proteome</keyword>
<evidence type="ECO:0000313" key="1">
    <source>
        <dbReference type="EMBL" id="VVC91488.1"/>
    </source>
</evidence>
<dbReference type="EMBL" id="FZQP02001070">
    <property type="protein sequence ID" value="VVC91488.1"/>
    <property type="molecule type" value="Genomic_DNA"/>
</dbReference>
<protein>
    <submittedName>
        <fullName evidence="1">Uncharacterized protein</fullName>
    </submittedName>
</protein>